<comment type="similarity">
    <text evidence="6">Belongs to the peptidase M24A family. Methionine aminopeptidase type 1 subfamily.</text>
</comment>
<dbReference type="InterPro" id="IPR001714">
    <property type="entry name" value="Pept_M24_MAP"/>
</dbReference>
<evidence type="ECO:0000256" key="5">
    <source>
        <dbReference type="ARBA" id="ARBA00022801"/>
    </source>
</evidence>
<evidence type="ECO:0000259" key="8">
    <source>
        <dbReference type="Pfam" id="PF00557"/>
    </source>
</evidence>
<feature type="binding site" evidence="6">
    <location>
        <position position="111"/>
    </location>
    <ligand>
        <name>a divalent metal cation</name>
        <dbReference type="ChEBI" id="CHEBI:60240"/>
        <label>1</label>
    </ligand>
</feature>
<feature type="binding site" evidence="6">
    <location>
        <position position="100"/>
    </location>
    <ligand>
        <name>a divalent metal cation</name>
        <dbReference type="ChEBI" id="CHEBI:60240"/>
        <label>1</label>
    </ligand>
</feature>
<dbReference type="Gene3D" id="3.90.230.10">
    <property type="entry name" value="Creatinase/methionine aminopeptidase superfamily"/>
    <property type="match status" value="1"/>
</dbReference>
<keyword evidence="10" id="KW-1185">Reference proteome</keyword>
<dbReference type="EMBL" id="PPXC01000006">
    <property type="protein sequence ID" value="POH73534.1"/>
    <property type="molecule type" value="Genomic_DNA"/>
</dbReference>
<evidence type="ECO:0000256" key="3">
    <source>
        <dbReference type="ARBA" id="ARBA00022670"/>
    </source>
</evidence>
<comment type="function">
    <text evidence="1 6">Removes the N-terminal methionine from nascent proteins. The N-terminal methionine is often cleaved when the second residue in the primary sequence is small and uncharged (Met-Ala-, Cys, Gly, Pro, Ser, Thr, or Val). Requires deformylation of the N(alpha)-formylated initiator methionine before it can be hydrolyzed.</text>
</comment>
<dbReference type="HAMAP" id="MF_01974">
    <property type="entry name" value="MetAP_1"/>
    <property type="match status" value="1"/>
</dbReference>
<keyword evidence="3 6" id="KW-0645">Protease</keyword>
<sequence>MGKIKTAAEIAAMREAGRIVARALAAVKAHAGVGVSLKELDAVAASVFSDAGAVPAFLNYHPRWAPIPFPGVICASVNDAVVHGIPHGYKLADGDLVSIDAGAFLDGWCGDAAISFTVGDGRPEDVALIAATDAALARGIEAARIGNTMGHIGHAIEKQARREGYGLLADHGGHGIGRAMHEEPPVPNEGRPGRGIKLTEGLVIAIEPMLIAGGCDDYQHANDGWTLLSLKGKRAAHSEHTVAITADGPVILTLP</sequence>
<proteinExistence type="inferred from homology"/>
<evidence type="ECO:0000313" key="10">
    <source>
        <dbReference type="Proteomes" id="UP000237061"/>
    </source>
</evidence>
<evidence type="ECO:0000256" key="2">
    <source>
        <dbReference type="ARBA" id="ARBA00022438"/>
    </source>
</evidence>
<organism evidence="9 10">
    <name type="scientific">Arthrobacter glacialis</name>
    <dbReference type="NCBI Taxonomy" id="1664"/>
    <lineage>
        <taxon>Bacteria</taxon>
        <taxon>Bacillati</taxon>
        <taxon>Actinomycetota</taxon>
        <taxon>Actinomycetes</taxon>
        <taxon>Micrococcales</taxon>
        <taxon>Micrococcaceae</taxon>
        <taxon>Arthrobacter</taxon>
    </lineage>
</organism>
<feature type="domain" description="Peptidase M24" evidence="8">
    <location>
        <begin position="12"/>
        <end position="246"/>
    </location>
</feature>
<keyword evidence="4 6" id="KW-0479">Metal-binding</keyword>
<evidence type="ECO:0000256" key="1">
    <source>
        <dbReference type="ARBA" id="ARBA00002521"/>
    </source>
</evidence>
<dbReference type="InterPro" id="IPR000994">
    <property type="entry name" value="Pept_M24"/>
</dbReference>
<feature type="binding site" evidence="6">
    <location>
        <position position="239"/>
    </location>
    <ligand>
        <name>a divalent metal cation</name>
        <dbReference type="ChEBI" id="CHEBI:60240"/>
        <label>1</label>
    </ligand>
</feature>
<dbReference type="OrthoDB" id="9802055at2"/>
<feature type="binding site" evidence="6">
    <location>
        <position position="207"/>
    </location>
    <ligand>
        <name>a divalent metal cation</name>
        <dbReference type="ChEBI" id="CHEBI:60240"/>
        <label>2</label>
        <note>catalytic</note>
    </ligand>
</feature>
<evidence type="ECO:0000256" key="7">
    <source>
        <dbReference type="RuleBase" id="RU003653"/>
    </source>
</evidence>
<name>A0A2S3ZWT8_ARTGL</name>
<dbReference type="PRINTS" id="PR00599">
    <property type="entry name" value="MAPEPTIDASE"/>
</dbReference>
<feature type="binding site" evidence="6">
    <location>
        <position position="239"/>
    </location>
    <ligand>
        <name>a divalent metal cation</name>
        <dbReference type="ChEBI" id="CHEBI:60240"/>
        <label>2</label>
        <note>catalytic</note>
    </ligand>
</feature>
<evidence type="ECO:0000256" key="4">
    <source>
        <dbReference type="ARBA" id="ARBA00022723"/>
    </source>
</evidence>
<dbReference type="GO" id="GO:0005829">
    <property type="term" value="C:cytosol"/>
    <property type="evidence" value="ECO:0007669"/>
    <property type="project" value="TreeGrafter"/>
</dbReference>
<dbReference type="PANTHER" id="PTHR43330:SF27">
    <property type="entry name" value="METHIONINE AMINOPEPTIDASE"/>
    <property type="match status" value="1"/>
</dbReference>
<feature type="binding site" evidence="6">
    <location>
        <position position="111"/>
    </location>
    <ligand>
        <name>a divalent metal cation</name>
        <dbReference type="ChEBI" id="CHEBI:60240"/>
        <label>2</label>
        <note>catalytic</note>
    </ligand>
</feature>
<dbReference type="NCBIfam" id="TIGR00500">
    <property type="entry name" value="met_pdase_I"/>
    <property type="match status" value="1"/>
</dbReference>
<comment type="subunit">
    <text evidence="6">Monomer.</text>
</comment>
<dbReference type="PANTHER" id="PTHR43330">
    <property type="entry name" value="METHIONINE AMINOPEPTIDASE"/>
    <property type="match status" value="1"/>
</dbReference>
<dbReference type="GO" id="GO:0006508">
    <property type="term" value="P:proteolysis"/>
    <property type="evidence" value="ECO:0007669"/>
    <property type="project" value="UniProtKB-KW"/>
</dbReference>
<dbReference type="Pfam" id="PF00557">
    <property type="entry name" value="Peptidase_M24"/>
    <property type="match status" value="1"/>
</dbReference>
<dbReference type="CDD" id="cd01086">
    <property type="entry name" value="MetAP1"/>
    <property type="match status" value="1"/>
</dbReference>
<keyword evidence="2 6" id="KW-0031">Aminopeptidase</keyword>
<feature type="binding site" evidence="6">
    <location>
        <position position="174"/>
    </location>
    <ligand>
        <name>a divalent metal cation</name>
        <dbReference type="ChEBI" id="CHEBI:60240"/>
        <label>2</label>
        <note>catalytic</note>
    </ligand>
</feature>
<protein>
    <recommendedName>
        <fullName evidence="6 7">Methionine aminopeptidase</fullName>
        <shortName evidence="6">MAP</shortName>
        <shortName evidence="6">MetAP</shortName>
        <ecNumber evidence="6 7">3.4.11.18</ecNumber>
    </recommendedName>
    <alternativeName>
        <fullName evidence="6">Peptidase M</fullName>
    </alternativeName>
</protein>
<comment type="caution">
    <text evidence="9">The sequence shown here is derived from an EMBL/GenBank/DDBJ whole genome shotgun (WGS) entry which is preliminary data.</text>
</comment>
<evidence type="ECO:0000313" key="9">
    <source>
        <dbReference type="EMBL" id="POH73534.1"/>
    </source>
</evidence>
<dbReference type="EC" id="3.4.11.18" evidence="6 7"/>
<reference evidence="9 10" key="1">
    <citation type="submission" date="2018-01" db="EMBL/GenBank/DDBJ databases">
        <title>Arthrobacter sp. nov., from glaciers in China.</title>
        <authorList>
            <person name="Liu Q."/>
            <person name="Xin Y.-H."/>
        </authorList>
    </citation>
    <scope>NUCLEOTIDE SEQUENCE [LARGE SCALE GENOMIC DNA]</scope>
    <source>
        <strain evidence="9 10">HLT2-12-2</strain>
    </source>
</reference>
<dbReference type="InterPro" id="IPR036005">
    <property type="entry name" value="Creatinase/aminopeptidase-like"/>
</dbReference>
<dbReference type="GO" id="GO:0046872">
    <property type="term" value="F:metal ion binding"/>
    <property type="evidence" value="ECO:0007669"/>
    <property type="project" value="UniProtKB-UniRule"/>
</dbReference>
<feature type="binding site" evidence="6">
    <location>
        <position position="83"/>
    </location>
    <ligand>
        <name>substrate</name>
    </ligand>
</feature>
<dbReference type="AlphaFoldDB" id="A0A2S3ZWT8"/>
<feature type="binding site" evidence="6">
    <location>
        <position position="181"/>
    </location>
    <ligand>
        <name>substrate</name>
    </ligand>
</feature>
<dbReference type="Proteomes" id="UP000237061">
    <property type="component" value="Unassembled WGS sequence"/>
</dbReference>
<dbReference type="GO" id="GO:0004239">
    <property type="term" value="F:initiator methionyl aminopeptidase activity"/>
    <property type="evidence" value="ECO:0007669"/>
    <property type="project" value="UniProtKB-UniRule"/>
</dbReference>
<keyword evidence="5 6" id="KW-0378">Hydrolase</keyword>
<gene>
    <name evidence="6 9" type="primary">map</name>
    <name evidence="9" type="ORF">CVS27_09130</name>
</gene>
<dbReference type="GO" id="GO:0070006">
    <property type="term" value="F:metalloaminopeptidase activity"/>
    <property type="evidence" value="ECO:0007669"/>
    <property type="project" value="UniProtKB-UniRule"/>
</dbReference>
<dbReference type="SUPFAM" id="SSF55920">
    <property type="entry name" value="Creatinase/aminopeptidase"/>
    <property type="match status" value="1"/>
</dbReference>
<comment type="catalytic activity">
    <reaction evidence="6 7">
        <text>Release of N-terminal amino acids, preferentially methionine, from peptides and arylamides.</text>
        <dbReference type="EC" id="3.4.11.18"/>
    </reaction>
</comment>
<dbReference type="RefSeq" id="WP_103465431.1">
    <property type="nucleotide sequence ID" value="NZ_PPXB01000006.1"/>
</dbReference>
<evidence type="ECO:0000256" key="6">
    <source>
        <dbReference type="HAMAP-Rule" id="MF_01974"/>
    </source>
</evidence>
<dbReference type="InterPro" id="IPR002467">
    <property type="entry name" value="Pept_M24A_MAP1"/>
</dbReference>
<accession>A0A2S3ZWT8</accession>
<comment type="cofactor">
    <cofactor evidence="6">
        <name>Co(2+)</name>
        <dbReference type="ChEBI" id="CHEBI:48828"/>
    </cofactor>
    <cofactor evidence="6">
        <name>Zn(2+)</name>
        <dbReference type="ChEBI" id="CHEBI:29105"/>
    </cofactor>
    <cofactor evidence="6">
        <name>Mn(2+)</name>
        <dbReference type="ChEBI" id="CHEBI:29035"/>
    </cofactor>
    <cofactor evidence="6">
        <name>Fe(2+)</name>
        <dbReference type="ChEBI" id="CHEBI:29033"/>
    </cofactor>
    <text evidence="6">Binds 2 divalent metal cations per subunit. Has a high-affinity and a low affinity metal-binding site. The true nature of the physiological cofactor is under debate. The enzyme is active with cobalt, zinc, manganese or divalent iron ions. Most likely, methionine aminopeptidases function as mononuclear Fe(2+)-metalloproteases under physiological conditions, and the catalytically relevant metal-binding site has been assigned to the histidine-containing high-affinity site.</text>
</comment>